<organism evidence="1 2">
    <name type="scientific">Russula earlei</name>
    <dbReference type="NCBI Taxonomy" id="71964"/>
    <lineage>
        <taxon>Eukaryota</taxon>
        <taxon>Fungi</taxon>
        <taxon>Dikarya</taxon>
        <taxon>Basidiomycota</taxon>
        <taxon>Agaricomycotina</taxon>
        <taxon>Agaricomycetes</taxon>
        <taxon>Russulales</taxon>
        <taxon>Russulaceae</taxon>
        <taxon>Russula</taxon>
    </lineage>
</organism>
<comment type="caution">
    <text evidence="1">The sequence shown here is derived from an EMBL/GenBank/DDBJ whole genome shotgun (WGS) entry which is preliminary data.</text>
</comment>
<protein>
    <submittedName>
        <fullName evidence="1">Ctf8-domain-containing protein</fullName>
    </submittedName>
</protein>
<dbReference type="EMBL" id="JAGFNK010000206">
    <property type="protein sequence ID" value="KAI9458768.1"/>
    <property type="molecule type" value="Genomic_DNA"/>
</dbReference>
<sequence length="166" mass="17613">MILPVTLPLRSPPTGPVLPPALAQLGSSEFFLLELQGELQLSGDNRGQLVGRLTIDQDGKVKPTLRIGHHLLEGKIVSLPKPLALLQRARAPLPPAPLPDSSLVRNGDGDGGEDVDMRCHGSGDAEGRNDSSTPVATSYAIRTLIRKKIVFSNRPTPIVGLSAKVP</sequence>
<evidence type="ECO:0000313" key="2">
    <source>
        <dbReference type="Proteomes" id="UP001207468"/>
    </source>
</evidence>
<proteinExistence type="predicted"/>
<reference evidence="1" key="1">
    <citation type="submission" date="2021-03" db="EMBL/GenBank/DDBJ databases">
        <title>Evolutionary priming and transition to the ectomycorrhizal habit in an iconic lineage of mushroom-forming fungi: is preadaptation a requirement?</title>
        <authorList>
            <consortium name="DOE Joint Genome Institute"/>
            <person name="Looney B.P."/>
            <person name="Miyauchi S."/>
            <person name="Morin E."/>
            <person name="Drula E."/>
            <person name="Courty P.E."/>
            <person name="Chicoki N."/>
            <person name="Fauchery L."/>
            <person name="Kohler A."/>
            <person name="Kuo A."/>
            <person name="LaButti K."/>
            <person name="Pangilinan J."/>
            <person name="Lipzen A."/>
            <person name="Riley R."/>
            <person name="Andreopoulos W."/>
            <person name="He G."/>
            <person name="Johnson J."/>
            <person name="Barry K.W."/>
            <person name="Grigoriev I.V."/>
            <person name="Nagy L."/>
            <person name="Hibbett D."/>
            <person name="Henrissat B."/>
            <person name="Matheny P.B."/>
            <person name="Labbe J."/>
            <person name="Martin A.F."/>
        </authorList>
    </citation>
    <scope>NUCLEOTIDE SEQUENCE</scope>
    <source>
        <strain evidence="1">BPL698</strain>
    </source>
</reference>
<evidence type="ECO:0000313" key="1">
    <source>
        <dbReference type="EMBL" id="KAI9458768.1"/>
    </source>
</evidence>
<accession>A0ACC0U201</accession>
<gene>
    <name evidence="1" type="ORF">F5148DRAFT_1287315</name>
</gene>
<dbReference type="Proteomes" id="UP001207468">
    <property type="component" value="Unassembled WGS sequence"/>
</dbReference>
<name>A0ACC0U201_9AGAM</name>
<keyword evidence="2" id="KW-1185">Reference proteome</keyword>